<keyword evidence="7 15" id="KW-0812">Transmembrane</keyword>
<dbReference type="Gene3D" id="6.10.250.3020">
    <property type="match status" value="1"/>
</dbReference>
<evidence type="ECO:0000256" key="16">
    <source>
        <dbReference type="SAM" id="Coils"/>
    </source>
</evidence>
<keyword evidence="19" id="KW-1185">Reference proteome</keyword>
<keyword evidence="11 15" id="KW-1133">Transmembrane helix</keyword>
<proteinExistence type="predicted"/>
<dbReference type="Gene3D" id="3.30.565.10">
    <property type="entry name" value="Histidine kinase-like ATPase, C-terminal domain"/>
    <property type="match status" value="1"/>
</dbReference>
<keyword evidence="3 15" id="KW-1003">Cell membrane</keyword>
<keyword evidence="5" id="KW-0597">Phosphoprotein</keyword>
<dbReference type="SMART" id="SM00387">
    <property type="entry name" value="HATPase_c"/>
    <property type="match status" value="1"/>
</dbReference>
<dbReference type="AlphaFoldDB" id="A0A5Q0C3I7"/>
<keyword evidence="16" id="KW-0175">Coiled coil</keyword>
<dbReference type="EMBL" id="CP043498">
    <property type="protein sequence ID" value="QFY59815.1"/>
    <property type="molecule type" value="Genomic_DNA"/>
</dbReference>
<feature type="domain" description="Histidine kinase" evidence="17">
    <location>
        <begin position="409"/>
        <end position="619"/>
    </location>
</feature>
<evidence type="ECO:0000256" key="9">
    <source>
        <dbReference type="ARBA" id="ARBA00022777"/>
    </source>
</evidence>
<dbReference type="SUPFAM" id="SSF47384">
    <property type="entry name" value="Homodimeric domain of signal transducing histidine kinase"/>
    <property type="match status" value="1"/>
</dbReference>
<dbReference type="PROSITE" id="PS50109">
    <property type="entry name" value="HIS_KIN"/>
    <property type="match status" value="1"/>
</dbReference>
<gene>
    <name evidence="18" type="ORF">FZ934_04830</name>
</gene>
<feature type="transmembrane region" description="Helical" evidence="15">
    <location>
        <begin position="24"/>
        <end position="46"/>
    </location>
</feature>
<evidence type="ECO:0000256" key="6">
    <source>
        <dbReference type="ARBA" id="ARBA00022679"/>
    </source>
</evidence>
<dbReference type="Proteomes" id="UP000326881">
    <property type="component" value="Chromosome"/>
</dbReference>
<keyword evidence="12 15" id="KW-0902">Two-component regulatory system</keyword>
<dbReference type="InterPro" id="IPR017055">
    <property type="entry name" value="Sig_transdc_His_kinase_DctB"/>
</dbReference>
<evidence type="ECO:0000256" key="3">
    <source>
        <dbReference type="ARBA" id="ARBA00022475"/>
    </source>
</evidence>
<dbReference type="InterPro" id="IPR005467">
    <property type="entry name" value="His_kinase_dom"/>
</dbReference>
<dbReference type="Gene3D" id="3.30.450.20">
    <property type="entry name" value="PAS domain"/>
    <property type="match status" value="2"/>
</dbReference>
<protein>
    <recommendedName>
        <fullName evidence="15">C4-dicarboxylate transport sensor protein</fullName>
        <ecNumber evidence="15">2.7.13.3</ecNumber>
    </recommendedName>
</protein>
<evidence type="ECO:0000256" key="10">
    <source>
        <dbReference type="ARBA" id="ARBA00022840"/>
    </source>
</evidence>
<evidence type="ECO:0000256" key="2">
    <source>
        <dbReference type="ARBA" id="ARBA00004429"/>
    </source>
</evidence>
<dbReference type="Gene3D" id="1.10.287.130">
    <property type="match status" value="1"/>
</dbReference>
<dbReference type="InterPro" id="IPR029151">
    <property type="entry name" value="Sensor-like_sf"/>
</dbReference>
<feature type="transmembrane region" description="Helical" evidence="15">
    <location>
        <begin position="316"/>
        <end position="335"/>
    </location>
</feature>
<evidence type="ECO:0000256" key="7">
    <source>
        <dbReference type="ARBA" id="ARBA00022692"/>
    </source>
</evidence>
<dbReference type="GO" id="GO:0005524">
    <property type="term" value="F:ATP binding"/>
    <property type="evidence" value="ECO:0007669"/>
    <property type="project" value="UniProtKB-UniRule"/>
</dbReference>
<dbReference type="InterPro" id="IPR003594">
    <property type="entry name" value="HATPase_dom"/>
</dbReference>
<evidence type="ECO:0000256" key="12">
    <source>
        <dbReference type="ARBA" id="ARBA00023012"/>
    </source>
</evidence>
<dbReference type="PIRSF" id="PIRSF036431">
    <property type="entry name" value="STHK_DctB"/>
    <property type="match status" value="1"/>
</dbReference>
<evidence type="ECO:0000256" key="4">
    <source>
        <dbReference type="ARBA" id="ARBA00022519"/>
    </source>
</evidence>
<dbReference type="EC" id="2.7.13.3" evidence="15"/>
<feature type="coiled-coil region" evidence="16">
    <location>
        <begin position="352"/>
        <end position="400"/>
    </location>
</feature>
<evidence type="ECO:0000256" key="1">
    <source>
        <dbReference type="ARBA" id="ARBA00000085"/>
    </source>
</evidence>
<accession>A0A5Q0C3I7</accession>
<keyword evidence="4 15" id="KW-0997">Cell inner membrane</keyword>
<evidence type="ECO:0000313" key="19">
    <source>
        <dbReference type="Proteomes" id="UP000326881"/>
    </source>
</evidence>
<dbReference type="GO" id="GO:0005886">
    <property type="term" value="C:plasma membrane"/>
    <property type="evidence" value="ECO:0007669"/>
    <property type="project" value="UniProtKB-SubCell"/>
</dbReference>
<organism evidence="18 19">
    <name type="scientific">Rhizobium grahamii</name>
    <dbReference type="NCBI Taxonomy" id="1120045"/>
    <lineage>
        <taxon>Bacteria</taxon>
        <taxon>Pseudomonadati</taxon>
        <taxon>Pseudomonadota</taxon>
        <taxon>Alphaproteobacteria</taxon>
        <taxon>Hyphomicrobiales</taxon>
        <taxon>Rhizobiaceae</taxon>
        <taxon>Rhizobium/Agrobacterium group</taxon>
        <taxon>Rhizobium</taxon>
    </lineage>
</organism>
<evidence type="ECO:0000256" key="5">
    <source>
        <dbReference type="ARBA" id="ARBA00022553"/>
    </source>
</evidence>
<keyword evidence="13 15" id="KW-0472">Membrane</keyword>
<dbReference type="InterPro" id="IPR003661">
    <property type="entry name" value="HisK_dim/P_dom"/>
</dbReference>
<reference evidence="18 19" key="1">
    <citation type="submission" date="2019-08" db="EMBL/GenBank/DDBJ databases">
        <title>Prosopis cineraria nodule microbiome.</title>
        <authorList>
            <person name="Ali R."/>
            <person name="Chaluvadi S.R."/>
            <person name="Wang X."/>
        </authorList>
    </citation>
    <scope>NUCLEOTIDE SEQUENCE [LARGE SCALE GENOMIC DNA]</scope>
    <source>
        <strain evidence="18 19">BG7</strain>
    </source>
</reference>
<dbReference type="InterPro" id="IPR036890">
    <property type="entry name" value="HATPase_C_sf"/>
</dbReference>
<dbReference type="PRINTS" id="PR00344">
    <property type="entry name" value="BCTRLSENSOR"/>
</dbReference>
<dbReference type="OrthoDB" id="7568856at2"/>
<dbReference type="Gene3D" id="1.20.5.170">
    <property type="match status" value="1"/>
</dbReference>
<dbReference type="KEGG" id="rgr:FZ934_04830"/>
<dbReference type="FunFam" id="1.10.287.130:FF:000049">
    <property type="entry name" value="C4-dicarboxylate transport sensor protein DctB"/>
    <property type="match status" value="1"/>
</dbReference>
<evidence type="ECO:0000259" key="17">
    <source>
        <dbReference type="PROSITE" id="PS50109"/>
    </source>
</evidence>
<keyword evidence="6 15" id="KW-0808">Transferase</keyword>
<evidence type="ECO:0000256" key="11">
    <source>
        <dbReference type="ARBA" id="ARBA00022989"/>
    </source>
</evidence>
<dbReference type="Pfam" id="PF00512">
    <property type="entry name" value="HisKA"/>
    <property type="match status" value="1"/>
</dbReference>
<comment type="function">
    <text evidence="14 15">Member of the two-component regulatory system DctB/DctD involved in the transport of C4-dicarboxylates. DctB functions as a membrane-associated protein kinase that phosphorylates DctD in response to environmental signals.</text>
</comment>
<dbReference type="InterPro" id="IPR004358">
    <property type="entry name" value="Sig_transdc_His_kin-like_C"/>
</dbReference>
<dbReference type="PANTHER" id="PTHR43065">
    <property type="entry name" value="SENSOR HISTIDINE KINASE"/>
    <property type="match status" value="1"/>
</dbReference>
<dbReference type="GO" id="GO:0000155">
    <property type="term" value="F:phosphorelay sensor kinase activity"/>
    <property type="evidence" value="ECO:0007669"/>
    <property type="project" value="UniProtKB-UniRule"/>
</dbReference>
<keyword evidence="10 15" id="KW-0067">ATP-binding</keyword>
<evidence type="ECO:0000256" key="13">
    <source>
        <dbReference type="ARBA" id="ARBA00023136"/>
    </source>
</evidence>
<name>A0A5Q0C3I7_9HYPH</name>
<evidence type="ECO:0000256" key="8">
    <source>
        <dbReference type="ARBA" id="ARBA00022741"/>
    </source>
</evidence>
<comment type="subcellular location">
    <subcellularLocation>
        <location evidence="2">Cell inner membrane</location>
        <topology evidence="2">Multi-pass membrane protein</topology>
    </subcellularLocation>
</comment>
<dbReference type="SUPFAM" id="SSF103190">
    <property type="entry name" value="Sensory domain-like"/>
    <property type="match status" value="1"/>
</dbReference>
<dbReference type="SUPFAM" id="SSF55874">
    <property type="entry name" value="ATPase domain of HSP90 chaperone/DNA topoisomerase II/histidine kinase"/>
    <property type="match status" value="1"/>
</dbReference>
<dbReference type="PANTHER" id="PTHR43065:SF46">
    <property type="entry name" value="C4-DICARBOXYLATE TRANSPORT SENSOR PROTEIN DCTB"/>
    <property type="match status" value="1"/>
</dbReference>
<comment type="catalytic activity">
    <reaction evidence="1 15">
        <text>ATP + protein L-histidine = ADP + protein N-phospho-L-histidine.</text>
        <dbReference type="EC" id="2.7.13.3"/>
    </reaction>
</comment>
<sequence>MMLDTIAQTGEATRSTAENSRRGWTIFAAIAVILLAAAFIAAGSYARRSSIEALESQSRTDANLKIALLTAVMERPRALPLLLAEDQQVIDALLSPRSNAVDILNRKLERLVTGTQAAVLYVIGKDGIAISSSNWREPLSFVGNDYTFRAYFQRAMTEETAEHFALGSVSKRPGLYIARRVGSAAAPLGVVVVKLEFDRLEADWRDAKRPVYVTDDQGVVLITSIPSWRFMTAEPVPEKDLAAIRASLQFGDAPLTPLPIMRPKAIDPEASLVAAVLPGGGEAEYLRLQTPVPTTPWRLEYLVPTEAAVAASVREVRLLVLAALVPILAIVAFLIRRRHVAAARIAAEQSMREELERRVVERTEDLSRARDRLQAEISDHKETEAQLQVVQQELVQANRLAILGQVAAGVAHEINQPVATIRAYADNARVFLDRQQIRPVEENLGAIASLTERIGTITEELKAFGRKGRAAPEPVDLRSIIEGAVVLLRSRFAGRLDALDISLPPADVRVMGNRVRLEQVLINLFQNALEALEGRPDAKVEVSVTDTADTVTIHVADNGPGISDTILKSLFTPFNTSKEKGLGLGLVISKDIVADYGGQIDVTSSTAGTCFTVQLPKAKT</sequence>
<dbReference type="SMART" id="SM00388">
    <property type="entry name" value="HisKA"/>
    <property type="match status" value="1"/>
</dbReference>
<evidence type="ECO:0000256" key="14">
    <source>
        <dbReference type="ARBA" id="ARBA00059004"/>
    </source>
</evidence>
<keyword evidence="9 15" id="KW-0418">Kinase</keyword>
<dbReference type="Pfam" id="PF02518">
    <property type="entry name" value="HATPase_c"/>
    <property type="match status" value="1"/>
</dbReference>
<dbReference type="InterPro" id="IPR036097">
    <property type="entry name" value="HisK_dim/P_sf"/>
</dbReference>
<dbReference type="CDD" id="cd00082">
    <property type="entry name" value="HisKA"/>
    <property type="match status" value="1"/>
</dbReference>
<evidence type="ECO:0000256" key="15">
    <source>
        <dbReference type="PIRNR" id="PIRNR036431"/>
    </source>
</evidence>
<keyword evidence="8 15" id="KW-0547">Nucleotide-binding</keyword>
<evidence type="ECO:0000313" key="18">
    <source>
        <dbReference type="EMBL" id="QFY59815.1"/>
    </source>
</evidence>